<comment type="caution">
    <text evidence="2">The sequence shown here is derived from an EMBL/GenBank/DDBJ whole genome shotgun (WGS) entry which is preliminary data.</text>
</comment>
<proteinExistence type="predicted"/>
<evidence type="ECO:0000313" key="2">
    <source>
        <dbReference type="EMBL" id="MFF3668689.1"/>
    </source>
</evidence>
<keyword evidence="3" id="KW-1185">Reference proteome</keyword>
<protein>
    <submittedName>
        <fullName evidence="2">Uncharacterized protein</fullName>
    </submittedName>
</protein>
<dbReference type="RefSeq" id="WP_084258929.1">
    <property type="nucleotide sequence ID" value="NZ_BBYJ01000011.1"/>
</dbReference>
<name>A0ABW6SUM6_9ACTN</name>
<reference evidence="2 3" key="1">
    <citation type="submission" date="2024-10" db="EMBL/GenBank/DDBJ databases">
        <title>The Natural Products Discovery Center: Release of the First 8490 Sequenced Strains for Exploring Actinobacteria Biosynthetic Diversity.</title>
        <authorList>
            <person name="Kalkreuter E."/>
            <person name="Kautsar S.A."/>
            <person name="Yang D."/>
            <person name="Bader C.D."/>
            <person name="Teijaro C.N."/>
            <person name="Fluegel L."/>
            <person name="Davis C.M."/>
            <person name="Simpson J.R."/>
            <person name="Lauterbach L."/>
            <person name="Steele A.D."/>
            <person name="Gui C."/>
            <person name="Meng S."/>
            <person name="Li G."/>
            <person name="Viehrig K."/>
            <person name="Ye F."/>
            <person name="Su P."/>
            <person name="Kiefer A.F."/>
            <person name="Nichols A."/>
            <person name="Cepeda A.J."/>
            <person name="Yan W."/>
            <person name="Fan B."/>
            <person name="Jiang Y."/>
            <person name="Adhikari A."/>
            <person name="Zheng C.-J."/>
            <person name="Schuster L."/>
            <person name="Cowan T.M."/>
            <person name="Smanski M.J."/>
            <person name="Chevrette M.G."/>
            <person name="De Carvalho L.P.S."/>
            <person name="Shen B."/>
        </authorList>
    </citation>
    <scope>NUCLEOTIDE SEQUENCE [LARGE SCALE GENOMIC DNA]</scope>
    <source>
        <strain evidence="2 3">NPDC002173</strain>
    </source>
</reference>
<feature type="region of interest" description="Disordered" evidence="1">
    <location>
        <begin position="1"/>
        <end position="64"/>
    </location>
</feature>
<evidence type="ECO:0000313" key="3">
    <source>
        <dbReference type="Proteomes" id="UP001602013"/>
    </source>
</evidence>
<organism evidence="2 3">
    <name type="scientific">Microtetraspora malaysiensis</name>
    <dbReference type="NCBI Taxonomy" id="161358"/>
    <lineage>
        <taxon>Bacteria</taxon>
        <taxon>Bacillati</taxon>
        <taxon>Actinomycetota</taxon>
        <taxon>Actinomycetes</taxon>
        <taxon>Streptosporangiales</taxon>
        <taxon>Streptosporangiaceae</taxon>
        <taxon>Microtetraspora</taxon>
    </lineage>
</organism>
<dbReference type="EMBL" id="JBIASD010000016">
    <property type="protein sequence ID" value="MFF3668689.1"/>
    <property type="molecule type" value="Genomic_DNA"/>
</dbReference>
<gene>
    <name evidence="2" type="ORF">ACFYXI_24190</name>
</gene>
<sequence>MGQPQQPEARRSGRGGATQDAAESKARSGVGRARKGRPHGTDKGKRGGGKGGGVPPENQPPYPA</sequence>
<accession>A0ABW6SUM6</accession>
<evidence type="ECO:0000256" key="1">
    <source>
        <dbReference type="SAM" id="MobiDB-lite"/>
    </source>
</evidence>
<dbReference type="Proteomes" id="UP001602013">
    <property type="component" value="Unassembled WGS sequence"/>
</dbReference>